<dbReference type="NCBIfam" id="TIGR03352">
    <property type="entry name" value="VI_chp_3"/>
    <property type="match status" value="1"/>
</dbReference>
<dbReference type="PROSITE" id="PS51257">
    <property type="entry name" value="PROKAR_LIPOPROTEIN"/>
    <property type="match status" value="1"/>
</dbReference>
<dbReference type="Pfam" id="PF12790">
    <property type="entry name" value="T6SS-SciN"/>
    <property type="match status" value="1"/>
</dbReference>
<comment type="caution">
    <text evidence="2">The sequence shown here is derived from an EMBL/GenBank/DDBJ whole genome shotgun (WGS) entry which is preliminary data.</text>
</comment>
<name>A0A132E7H1_9BURK</name>
<dbReference type="Gene3D" id="2.60.40.4150">
    <property type="entry name" value="Type VI secretion system, lipoprotein SciN"/>
    <property type="match status" value="1"/>
</dbReference>
<sequence length="180" mass="18748">MISRLRLLALIGGACIVLSACGALQAATDASANAYRAVFGSNVTTLNVDVSASASINSDDSGRPAPVVVRIYQLRGRKAFDSASLADLLTNDRALLGHDLQAELSAVLNPGASASLSQRMQPGTKYVAIVALYRNADTGDAWKRVIATKQLHADAVLGVTLDENRIGLPDDVSGRGSASR</sequence>
<protein>
    <submittedName>
        <fullName evidence="2">Type VI secretion protein</fullName>
    </submittedName>
</protein>
<dbReference type="OrthoDB" id="7021080at2"/>
<feature type="signal peptide" evidence="1">
    <location>
        <begin position="1"/>
        <end position="22"/>
    </location>
</feature>
<dbReference type="InterPro" id="IPR017734">
    <property type="entry name" value="T6SS_SciN"/>
</dbReference>
<accession>A0A132E7H1</accession>
<evidence type="ECO:0000313" key="3">
    <source>
        <dbReference type="Proteomes" id="UP000062912"/>
    </source>
</evidence>
<proteinExistence type="predicted"/>
<keyword evidence="1" id="KW-0732">Signal</keyword>
<reference evidence="2 3" key="1">
    <citation type="submission" date="2015-11" db="EMBL/GenBank/DDBJ databases">
        <title>Expanding the genomic diversity of Burkholderia species for the development of highly accurate diagnostics.</title>
        <authorList>
            <person name="Sahl J."/>
            <person name="Keim P."/>
            <person name="Wagner D."/>
        </authorList>
    </citation>
    <scope>NUCLEOTIDE SEQUENCE [LARGE SCALE GENOMIC DNA]</scope>
    <source>
        <strain evidence="2 3">MSMB368WGS</strain>
    </source>
</reference>
<dbReference type="InterPro" id="IPR038706">
    <property type="entry name" value="Type_VI_SciN-like_sf"/>
</dbReference>
<evidence type="ECO:0000313" key="2">
    <source>
        <dbReference type="EMBL" id="KWF19854.1"/>
    </source>
</evidence>
<dbReference type="Proteomes" id="UP000062912">
    <property type="component" value="Unassembled WGS sequence"/>
</dbReference>
<organism evidence="2 3">
    <name type="scientific">Burkholderia pseudomultivorans</name>
    <dbReference type="NCBI Taxonomy" id="1207504"/>
    <lineage>
        <taxon>Bacteria</taxon>
        <taxon>Pseudomonadati</taxon>
        <taxon>Pseudomonadota</taxon>
        <taxon>Betaproteobacteria</taxon>
        <taxon>Burkholderiales</taxon>
        <taxon>Burkholderiaceae</taxon>
        <taxon>Burkholderia</taxon>
        <taxon>Burkholderia cepacia complex</taxon>
    </lineage>
</organism>
<dbReference type="EMBL" id="LPJR01000083">
    <property type="protein sequence ID" value="KWF19854.1"/>
    <property type="molecule type" value="Genomic_DNA"/>
</dbReference>
<gene>
    <name evidence="2" type="ORF">WT56_29915</name>
</gene>
<dbReference type="RefSeq" id="WP_060246319.1">
    <property type="nucleotide sequence ID" value="NZ_LPJR01000083.1"/>
</dbReference>
<feature type="chain" id="PRO_5007290456" evidence="1">
    <location>
        <begin position="23"/>
        <end position="180"/>
    </location>
</feature>
<dbReference type="PANTHER" id="PTHR37625">
    <property type="entry name" value="OUTER MEMBRANE LIPOPROTEIN-RELATED"/>
    <property type="match status" value="1"/>
</dbReference>
<evidence type="ECO:0000256" key="1">
    <source>
        <dbReference type="SAM" id="SignalP"/>
    </source>
</evidence>
<dbReference type="PANTHER" id="PTHR37625:SF4">
    <property type="entry name" value="OUTER MEMBRANE LIPOPROTEIN"/>
    <property type="match status" value="1"/>
</dbReference>
<dbReference type="AlphaFoldDB" id="A0A132E7H1"/>